<dbReference type="InterPro" id="IPR015631">
    <property type="entry name" value="CD2/SLAM_rcpt"/>
</dbReference>
<feature type="chain" id="PRO_5040191046" description="Ig-like domain-containing protein" evidence="7">
    <location>
        <begin position="25"/>
        <end position="307"/>
    </location>
</feature>
<evidence type="ECO:0000256" key="4">
    <source>
        <dbReference type="ARBA" id="ARBA00023180"/>
    </source>
</evidence>
<comment type="subcellular location">
    <subcellularLocation>
        <location evidence="1">Membrane</location>
    </subcellularLocation>
</comment>
<dbReference type="AlphaFoldDB" id="A0A9Q1HZM8"/>
<accession>A0A9Q1HZM8</accession>
<evidence type="ECO:0000313" key="9">
    <source>
        <dbReference type="Proteomes" id="UP001152803"/>
    </source>
</evidence>
<protein>
    <recommendedName>
        <fullName evidence="10">Ig-like domain-containing protein</fullName>
    </recommendedName>
</protein>
<keyword evidence="2 7" id="KW-0732">Signal</keyword>
<dbReference type="EMBL" id="JAFJMO010000007">
    <property type="protein sequence ID" value="KAJ8271740.1"/>
    <property type="molecule type" value="Genomic_DNA"/>
</dbReference>
<keyword evidence="9" id="KW-1185">Reference proteome</keyword>
<dbReference type="GO" id="GO:0016020">
    <property type="term" value="C:membrane"/>
    <property type="evidence" value="ECO:0007669"/>
    <property type="project" value="UniProtKB-SubCell"/>
</dbReference>
<dbReference type="PANTHER" id="PTHR12080:SF55">
    <property type="entry name" value="LYMPHOCYTE FUNCTION-ASSOCIATED ANTIGEN 3"/>
    <property type="match status" value="1"/>
</dbReference>
<name>A0A9Q1HZM8_CONCO</name>
<evidence type="ECO:0000256" key="6">
    <source>
        <dbReference type="SAM" id="Phobius"/>
    </source>
</evidence>
<sequence>MRTFGMWRNFLFACYVVGFCPSLAQTPGQTKQVKGTVGGSVTFLAPVLKTGSLTYKPLGSAAMVLDGNSNTELIPQLTGRLQWGSQTGLFTITHLRSEDSGMYVVDCNDEQNKIITGFQLDVYKNVSKPTVTWIQLGIKNCSVLCSVENGREVTLSWQREGEMLSHSSSPDMDTALSLLMKLDREGNTYCVAKNPVSSQRYMLEIPSNCTKDSDQKLPGIPRNYTIVIAVATCLLLCVILVMGKTFYLQRKCLFTQDTSTSGQWEPDQNYAEISHNDQRETPEQTDSRLTTVYDELQLCRDPAAAEC</sequence>
<dbReference type="PANTHER" id="PTHR12080">
    <property type="entry name" value="SIGNALING LYMPHOCYTIC ACTIVATION MOLECULE"/>
    <property type="match status" value="1"/>
</dbReference>
<dbReference type="OrthoDB" id="9835793at2759"/>
<evidence type="ECO:0000256" key="3">
    <source>
        <dbReference type="ARBA" id="ARBA00023136"/>
    </source>
</evidence>
<evidence type="ECO:0000313" key="8">
    <source>
        <dbReference type="EMBL" id="KAJ8271740.1"/>
    </source>
</evidence>
<feature type="transmembrane region" description="Helical" evidence="6">
    <location>
        <begin position="224"/>
        <end position="243"/>
    </location>
</feature>
<feature type="compositionally biased region" description="Basic and acidic residues" evidence="5">
    <location>
        <begin position="274"/>
        <end position="286"/>
    </location>
</feature>
<keyword evidence="6" id="KW-0812">Transmembrane</keyword>
<keyword evidence="6" id="KW-1133">Transmembrane helix</keyword>
<evidence type="ECO:0008006" key="10">
    <source>
        <dbReference type="Google" id="ProtNLM"/>
    </source>
</evidence>
<feature type="region of interest" description="Disordered" evidence="5">
    <location>
        <begin position="258"/>
        <end position="286"/>
    </location>
</feature>
<dbReference type="Proteomes" id="UP001152803">
    <property type="component" value="Unassembled WGS sequence"/>
</dbReference>
<organism evidence="8 9">
    <name type="scientific">Conger conger</name>
    <name type="common">Conger eel</name>
    <name type="synonym">Muraena conger</name>
    <dbReference type="NCBI Taxonomy" id="82655"/>
    <lineage>
        <taxon>Eukaryota</taxon>
        <taxon>Metazoa</taxon>
        <taxon>Chordata</taxon>
        <taxon>Craniata</taxon>
        <taxon>Vertebrata</taxon>
        <taxon>Euteleostomi</taxon>
        <taxon>Actinopterygii</taxon>
        <taxon>Neopterygii</taxon>
        <taxon>Teleostei</taxon>
        <taxon>Anguilliformes</taxon>
        <taxon>Congridae</taxon>
        <taxon>Conger</taxon>
    </lineage>
</organism>
<dbReference type="InterPro" id="IPR036179">
    <property type="entry name" value="Ig-like_dom_sf"/>
</dbReference>
<keyword evidence="4" id="KW-0325">Glycoprotein</keyword>
<gene>
    <name evidence="8" type="ORF">COCON_G00105990</name>
</gene>
<reference evidence="8" key="1">
    <citation type="journal article" date="2023" name="Science">
        <title>Genome structures resolve the early diversification of teleost fishes.</title>
        <authorList>
            <person name="Parey E."/>
            <person name="Louis A."/>
            <person name="Montfort J."/>
            <person name="Bouchez O."/>
            <person name="Roques C."/>
            <person name="Iampietro C."/>
            <person name="Lluch J."/>
            <person name="Castinel A."/>
            <person name="Donnadieu C."/>
            <person name="Desvignes T."/>
            <person name="Floi Bucao C."/>
            <person name="Jouanno E."/>
            <person name="Wen M."/>
            <person name="Mejri S."/>
            <person name="Dirks R."/>
            <person name="Jansen H."/>
            <person name="Henkel C."/>
            <person name="Chen W.J."/>
            <person name="Zahm M."/>
            <person name="Cabau C."/>
            <person name="Klopp C."/>
            <person name="Thompson A.W."/>
            <person name="Robinson-Rechavi M."/>
            <person name="Braasch I."/>
            <person name="Lecointre G."/>
            <person name="Bobe J."/>
            <person name="Postlethwait J.H."/>
            <person name="Berthelot C."/>
            <person name="Roest Crollius H."/>
            <person name="Guiguen Y."/>
        </authorList>
    </citation>
    <scope>NUCLEOTIDE SEQUENCE</scope>
    <source>
        <strain evidence="8">Concon-B</strain>
    </source>
</reference>
<dbReference type="Gene3D" id="2.60.40.10">
    <property type="entry name" value="Immunoglobulins"/>
    <property type="match status" value="2"/>
</dbReference>
<feature type="signal peptide" evidence="7">
    <location>
        <begin position="1"/>
        <end position="24"/>
    </location>
</feature>
<evidence type="ECO:0000256" key="2">
    <source>
        <dbReference type="ARBA" id="ARBA00022729"/>
    </source>
</evidence>
<evidence type="ECO:0000256" key="7">
    <source>
        <dbReference type="SAM" id="SignalP"/>
    </source>
</evidence>
<keyword evidence="3 6" id="KW-0472">Membrane</keyword>
<dbReference type="InterPro" id="IPR013783">
    <property type="entry name" value="Ig-like_fold"/>
</dbReference>
<evidence type="ECO:0000256" key="1">
    <source>
        <dbReference type="ARBA" id="ARBA00004370"/>
    </source>
</evidence>
<comment type="caution">
    <text evidence="8">The sequence shown here is derived from an EMBL/GenBank/DDBJ whole genome shotgun (WGS) entry which is preliminary data.</text>
</comment>
<evidence type="ECO:0000256" key="5">
    <source>
        <dbReference type="SAM" id="MobiDB-lite"/>
    </source>
</evidence>
<dbReference type="SUPFAM" id="SSF48726">
    <property type="entry name" value="Immunoglobulin"/>
    <property type="match status" value="2"/>
</dbReference>
<proteinExistence type="predicted"/>